<reference evidence="3" key="3">
    <citation type="submission" date="2025-09" db="UniProtKB">
        <authorList>
            <consortium name="Ensembl"/>
        </authorList>
    </citation>
    <scope>IDENTIFICATION</scope>
    <source>
        <strain evidence="3">Brown Norway</strain>
    </source>
</reference>
<reference evidence="3" key="2">
    <citation type="submission" date="2025-08" db="UniProtKB">
        <authorList>
            <consortium name="Ensembl"/>
        </authorList>
    </citation>
    <scope>IDENTIFICATION</scope>
    <source>
        <strain evidence="3">Brown Norway</strain>
    </source>
</reference>
<feature type="chain" id="PRO_5046374910" description="UPAR/Ly6 domain-containing protein" evidence="1">
    <location>
        <begin position="21"/>
        <end position="137"/>
    </location>
</feature>
<dbReference type="GeneID" id="103693040"/>
<evidence type="ECO:0000256" key="1">
    <source>
        <dbReference type="SAM" id="SignalP"/>
    </source>
</evidence>
<reference evidence="3" key="1">
    <citation type="submission" date="2024-01" db="EMBL/GenBank/DDBJ databases">
        <title>GRCr8: a new rat reference genome assembly contstructed from accurate long reads and long range scaffolding.</title>
        <authorList>
            <person name="Doris P.A."/>
            <person name="Kalbfleisch T."/>
            <person name="Li K."/>
            <person name="Howe K."/>
            <person name="Wood J."/>
        </authorList>
    </citation>
    <scope>NUCLEOTIDE SEQUENCE [LARGE SCALE GENOMIC DNA]</scope>
    <source>
        <strain evidence="3">Brown Norway</strain>
    </source>
</reference>
<feature type="signal peptide" evidence="1">
    <location>
        <begin position="1"/>
        <end position="20"/>
    </location>
</feature>
<keyword evidence="1" id="KW-0732">Signal</keyword>
<keyword evidence="4" id="KW-1185">Reference proteome</keyword>
<organism evidence="3 4">
    <name type="scientific">Rattus norvegicus</name>
    <name type="common">Rat</name>
    <dbReference type="NCBI Taxonomy" id="10116"/>
    <lineage>
        <taxon>Eukaryota</taxon>
        <taxon>Metazoa</taxon>
        <taxon>Chordata</taxon>
        <taxon>Craniata</taxon>
        <taxon>Vertebrata</taxon>
        <taxon>Euteleostomi</taxon>
        <taxon>Mammalia</taxon>
        <taxon>Eutheria</taxon>
        <taxon>Euarchontoglires</taxon>
        <taxon>Glires</taxon>
        <taxon>Rodentia</taxon>
        <taxon>Myomorpha</taxon>
        <taxon>Muroidea</taxon>
        <taxon>Muridae</taxon>
        <taxon>Murinae</taxon>
        <taxon>Rattus</taxon>
    </lineage>
</organism>
<dbReference type="GeneTree" id="ENSGT00510000050363"/>
<dbReference type="RefSeq" id="XP_008764297.1">
    <property type="nucleotide sequence ID" value="XM_008766075.2"/>
</dbReference>
<proteinExistence type="predicted"/>
<name>A0ABK0LNB8_RAT</name>
<dbReference type="InterPro" id="IPR016054">
    <property type="entry name" value="LY6_UPA_recep-like"/>
</dbReference>
<dbReference type="Pfam" id="PF00021">
    <property type="entry name" value="UPAR_LY6"/>
    <property type="match status" value="1"/>
</dbReference>
<accession>A0ABK0LNB8</accession>
<evidence type="ECO:0000313" key="4">
    <source>
        <dbReference type="Proteomes" id="UP000002494"/>
    </source>
</evidence>
<dbReference type="Ensembl" id="ENSRNOT00000163898.1">
    <property type="protein sequence ID" value="ENSRNOP00000106436.1"/>
    <property type="gene ID" value="ENSRNOG00000085278.1"/>
</dbReference>
<gene>
    <name evidence="3" type="primary">LOC103693040</name>
</gene>
<evidence type="ECO:0000259" key="2">
    <source>
        <dbReference type="Pfam" id="PF00021"/>
    </source>
</evidence>
<dbReference type="Proteomes" id="UP000002494">
    <property type="component" value="Chromosome 8"/>
</dbReference>
<sequence length="137" mass="16055">MSQKLLLSVSIILLMDIGERVVTIRFIKICNLCSHHDGFECRTGMRSCWKFDILPENRTCTTENYYYTDRYTGLNLFRYAKLSCRPCAPGMYQMFHDLMRETFCCTDKNYCNDGTANSDISSLLIQDKREQKELNDD</sequence>
<feature type="domain" description="UPAR/Ly6" evidence="2">
    <location>
        <begin position="30"/>
        <end position="113"/>
    </location>
</feature>
<evidence type="ECO:0000313" key="3">
    <source>
        <dbReference type="Ensembl" id="ENSRNOP00000106436.1"/>
    </source>
</evidence>
<protein>
    <recommendedName>
        <fullName evidence="2">UPAR/Ly6 domain-containing protein</fullName>
    </recommendedName>
</protein>